<sequence length="125" mass="14210">HSGIGWSQMADPPIRGLVGTKTVVCHEFIHALGIRGPERLLITDPDPVYIGDVCDDIMDYDNCFLYPDVLDANHQLLAIQYALAYTEFVPVMNWYKKYDDSGYGWMIVGTKYTFTFKCGYLAPYV</sequence>
<proteinExistence type="predicted"/>
<reference evidence="1" key="1">
    <citation type="journal article" date="2014" name="Front. Microbiol.">
        <title>High frequency of phylogenetically diverse reductive dehalogenase-homologous genes in deep subseafloor sedimentary metagenomes.</title>
        <authorList>
            <person name="Kawai M."/>
            <person name="Futagami T."/>
            <person name="Toyoda A."/>
            <person name="Takaki Y."/>
            <person name="Nishi S."/>
            <person name="Hori S."/>
            <person name="Arai W."/>
            <person name="Tsubouchi T."/>
            <person name="Morono Y."/>
            <person name="Uchiyama I."/>
            <person name="Ito T."/>
            <person name="Fujiyama A."/>
            <person name="Inagaki F."/>
            <person name="Takami H."/>
        </authorList>
    </citation>
    <scope>NUCLEOTIDE SEQUENCE</scope>
    <source>
        <strain evidence="1">Expedition CK06-06</strain>
    </source>
</reference>
<evidence type="ECO:0000313" key="1">
    <source>
        <dbReference type="EMBL" id="GAG36066.1"/>
    </source>
</evidence>
<gene>
    <name evidence="1" type="ORF">S01H1_72547</name>
</gene>
<comment type="caution">
    <text evidence="1">The sequence shown here is derived from an EMBL/GenBank/DDBJ whole genome shotgun (WGS) entry which is preliminary data.</text>
</comment>
<protein>
    <submittedName>
        <fullName evidence="1">Uncharacterized protein</fullName>
    </submittedName>
</protein>
<organism evidence="1">
    <name type="scientific">marine sediment metagenome</name>
    <dbReference type="NCBI Taxonomy" id="412755"/>
    <lineage>
        <taxon>unclassified sequences</taxon>
        <taxon>metagenomes</taxon>
        <taxon>ecological metagenomes</taxon>
    </lineage>
</organism>
<dbReference type="AlphaFoldDB" id="X0YGY1"/>
<feature type="non-terminal residue" evidence="1">
    <location>
        <position position="1"/>
    </location>
</feature>
<dbReference type="EMBL" id="BARS01048399">
    <property type="protein sequence ID" value="GAG36066.1"/>
    <property type="molecule type" value="Genomic_DNA"/>
</dbReference>
<accession>X0YGY1</accession>
<name>X0YGY1_9ZZZZ</name>